<name>A0A1L7X1A5_9HELO</name>
<dbReference type="EMBL" id="FJOG01000012">
    <property type="protein sequence ID" value="CZR58801.1"/>
    <property type="molecule type" value="Genomic_DNA"/>
</dbReference>
<keyword evidence="3" id="KW-1185">Reference proteome</keyword>
<evidence type="ECO:0000313" key="2">
    <source>
        <dbReference type="EMBL" id="CZR58801.1"/>
    </source>
</evidence>
<gene>
    <name evidence="2" type="ORF">PAC_08693</name>
</gene>
<protein>
    <submittedName>
        <fullName evidence="2">Uncharacterized protein</fullName>
    </submittedName>
</protein>
<proteinExistence type="predicted"/>
<organism evidence="2 3">
    <name type="scientific">Phialocephala subalpina</name>
    <dbReference type="NCBI Taxonomy" id="576137"/>
    <lineage>
        <taxon>Eukaryota</taxon>
        <taxon>Fungi</taxon>
        <taxon>Dikarya</taxon>
        <taxon>Ascomycota</taxon>
        <taxon>Pezizomycotina</taxon>
        <taxon>Leotiomycetes</taxon>
        <taxon>Helotiales</taxon>
        <taxon>Mollisiaceae</taxon>
        <taxon>Phialocephala</taxon>
        <taxon>Phialocephala fortinii species complex</taxon>
    </lineage>
</organism>
<feature type="compositionally biased region" description="Polar residues" evidence="1">
    <location>
        <begin position="246"/>
        <end position="260"/>
    </location>
</feature>
<evidence type="ECO:0000256" key="1">
    <source>
        <dbReference type="SAM" id="MobiDB-lite"/>
    </source>
</evidence>
<dbReference type="Proteomes" id="UP000184330">
    <property type="component" value="Unassembled WGS sequence"/>
</dbReference>
<dbReference type="AlphaFoldDB" id="A0A1L7X1A5"/>
<reference evidence="2 3" key="1">
    <citation type="submission" date="2016-03" db="EMBL/GenBank/DDBJ databases">
        <authorList>
            <person name="Ploux O."/>
        </authorList>
    </citation>
    <scope>NUCLEOTIDE SEQUENCE [LARGE SCALE GENOMIC DNA]</scope>
    <source>
        <strain evidence="2 3">UAMH 11012</strain>
    </source>
</reference>
<feature type="region of interest" description="Disordered" evidence="1">
    <location>
        <begin position="246"/>
        <end position="285"/>
    </location>
</feature>
<sequence>MIQKQLSTALGPPVDQRVKFPFTGTVADTTQDAFMAQQQAVHGLQQVVELSADAGPETQQFELELRAIYWLKAKSDEPVYYVENNNESWRELDERAHRHPVIPLAVDGNGGRSAPVYLAAMVASFDDLPYKRWYARRSTRLDYSHAIPLRMEFSNKYSYVRTDRALRIPRSCVTGYPRTEKTWQLLRLDSASHDYLVHALPLPDFDLPILATSAMAPLASAQQTLPPLTLTPSTFAQDTYAQLPTLNSPALPSSRPSQQILKLPNRQRTQRRAPKRKPTSSSPHIVEHFPYEGLVSWIPFTKECTEDILR</sequence>
<accession>A0A1L7X1A5</accession>
<evidence type="ECO:0000313" key="3">
    <source>
        <dbReference type="Proteomes" id="UP000184330"/>
    </source>
</evidence>
<feature type="compositionally biased region" description="Basic residues" evidence="1">
    <location>
        <begin position="268"/>
        <end position="278"/>
    </location>
</feature>